<evidence type="ECO:0000313" key="2">
    <source>
        <dbReference type="Proteomes" id="UP000636709"/>
    </source>
</evidence>
<sequence length="326" mass="36798">MAAFTMSMMSARRCPIVFFDGMGHTFQSILAAKYTTPAAPPGNGVVLVVTTHCGYLETIPDKDKESCKHDKFAAVVHIKAPMVMIAGGDARRRPLPPVVTAKEVCLEVECKYPDRTTITAVKSGVYTNSNDRHEGWVDVDELYAGEERRFLFFFDVQRDEEDGRVDKRLIVVRCSYIDVATEQQISVKPCDEYMDELRSMEVEKERHRVEAADDAGRILAARPEEGGLVGGGGLRRRGLDELRQRVADEGEYMRTGRECLLASKSVHAQQRGSSAMKMEELWEMQRLRQREAAPMKNGGTVEARMHLQLVHGWKQGWQRRHHVSAC</sequence>
<name>A0A835BZX9_9POAL</name>
<evidence type="ECO:0000313" key="1">
    <source>
        <dbReference type="EMBL" id="KAF8712760.1"/>
    </source>
</evidence>
<dbReference type="EMBL" id="JACEFO010001742">
    <property type="protein sequence ID" value="KAF8712760.1"/>
    <property type="molecule type" value="Genomic_DNA"/>
</dbReference>
<organism evidence="1 2">
    <name type="scientific">Digitaria exilis</name>
    <dbReference type="NCBI Taxonomy" id="1010633"/>
    <lineage>
        <taxon>Eukaryota</taxon>
        <taxon>Viridiplantae</taxon>
        <taxon>Streptophyta</taxon>
        <taxon>Embryophyta</taxon>
        <taxon>Tracheophyta</taxon>
        <taxon>Spermatophyta</taxon>
        <taxon>Magnoliopsida</taxon>
        <taxon>Liliopsida</taxon>
        <taxon>Poales</taxon>
        <taxon>Poaceae</taxon>
        <taxon>PACMAD clade</taxon>
        <taxon>Panicoideae</taxon>
        <taxon>Panicodae</taxon>
        <taxon>Paniceae</taxon>
        <taxon>Anthephorinae</taxon>
        <taxon>Digitaria</taxon>
    </lineage>
</organism>
<dbReference type="PANTHER" id="PTHR10579">
    <property type="entry name" value="CALCIUM-ACTIVATED CHLORIDE CHANNEL REGULATOR"/>
    <property type="match status" value="1"/>
</dbReference>
<dbReference type="PANTHER" id="PTHR10579:SF167">
    <property type="entry name" value="OS02G0619600 PROTEIN"/>
    <property type="match status" value="1"/>
</dbReference>
<dbReference type="Proteomes" id="UP000636709">
    <property type="component" value="Unassembled WGS sequence"/>
</dbReference>
<dbReference type="InterPro" id="IPR051266">
    <property type="entry name" value="CLCR"/>
</dbReference>
<dbReference type="AlphaFoldDB" id="A0A835BZX9"/>
<keyword evidence="2" id="KW-1185">Reference proteome</keyword>
<proteinExistence type="predicted"/>
<accession>A0A835BZX9</accession>
<protein>
    <submittedName>
        <fullName evidence="1">Uncharacterized protein</fullName>
    </submittedName>
</protein>
<gene>
    <name evidence="1" type="ORF">HU200_028529</name>
</gene>
<comment type="caution">
    <text evidence="1">The sequence shown here is derived from an EMBL/GenBank/DDBJ whole genome shotgun (WGS) entry which is preliminary data.</text>
</comment>
<reference evidence="1" key="1">
    <citation type="submission" date="2020-07" db="EMBL/GenBank/DDBJ databases">
        <title>Genome sequence and genetic diversity analysis of an under-domesticated orphan crop, white fonio (Digitaria exilis).</title>
        <authorList>
            <person name="Bennetzen J.L."/>
            <person name="Chen S."/>
            <person name="Ma X."/>
            <person name="Wang X."/>
            <person name="Yssel A.E.J."/>
            <person name="Chaluvadi S.R."/>
            <person name="Johnson M."/>
            <person name="Gangashetty P."/>
            <person name="Hamidou F."/>
            <person name="Sanogo M.D."/>
            <person name="Zwaenepoel A."/>
            <person name="Wallace J."/>
            <person name="Van De Peer Y."/>
            <person name="Van Deynze A."/>
        </authorList>
    </citation>
    <scope>NUCLEOTIDE SEQUENCE</scope>
    <source>
        <tissue evidence="1">Leaves</tissue>
    </source>
</reference>